<protein>
    <submittedName>
        <fullName evidence="1">Type VI secretion system baseplate subunit TssK</fullName>
    </submittedName>
</protein>
<dbReference type="InterPro" id="IPR010263">
    <property type="entry name" value="T6SS_TssK"/>
</dbReference>
<accession>A0AAE7GST6</accession>
<dbReference type="AlphaFoldDB" id="A0AAE7GST6"/>
<dbReference type="Proteomes" id="UP000510650">
    <property type="component" value="Chromosome"/>
</dbReference>
<reference evidence="2" key="1">
    <citation type="submission" date="2020-06" db="EMBL/GenBank/DDBJ databases">
        <title>REHAB project genomes.</title>
        <authorList>
            <person name="Shaw L.P."/>
        </authorList>
    </citation>
    <scope>NUCLEOTIDE SEQUENCE [LARGE SCALE GENOMIC DNA]</scope>
    <source>
        <strain evidence="2">RHBSTW-00398</strain>
    </source>
</reference>
<dbReference type="EMBL" id="CP055538">
    <property type="protein sequence ID" value="QLO13515.1"/>
    <property type="molecule type" value="Genomic_DNA"/>
</dbReference>
<evidence type="ECO:0000313" key="2">
    <source>
        <dbReference type="Proteomes" id="UP000510650"/>
    </source>
</evidence>
<proteinExistence type="predicted"/>
<dbReference type="RefSeq" id="WP_181219379.1">
    <property type="nucleotide sequence ID" value="NZ_CP055538.1"/>
</dbReference>
<dbReference type="NCBIfam" id="TIGR03353">
    <property type="entry name" value="VI_chp_4"/>
    <property type="match status" value="1"/>
</dbReference>
<dbReference type="PANTHER" id="PTHR35566:SF1">
    <property type="entry name" value="TYPE VI SECRETION SYSTEM BASEPLATE COMPONENT TSSK1"/>
    <property type="match status" value="1"/>
</dbReference>
<dbReference type="PANTHER" id="PTHR35566">
    <property type="entry name" value="BLR3599 PROTEIN"/>
    <property type="match status" value="1"/>
</dbReference>
<name>A0AAE7GST6_CITFR</name>
<evidence type="ECO:0000313" key="1">
    <source>
        <dbReference type="EMBL" id="QLO13515.1"/>
    </source>
</evidence>
<organism evidence="1 2">
    <name type="scientific">Citrobacter freundii</name>
    <dbReference type="NCBI Taxonomy" id="546"/>
    <lineage>
        <taxon>Bacteria</taxon>
        <taxon>Pseudomonadati</taxon>
        <taxon>Pseudomonadota</taxon>
        <taxon>Gammaproteobacteria</taxon>
        <taxon>Enterobacterales</taxon>
        <taxon>Enterobacteriaceae</taxon>
        <taxon>Citrobacter</taxon>
        <taxon>Citrobacter freundii complex</taxon>
    </lineage>
</organism>
<gene>
    <name evidence="1" type="primary">tssK</name>
    <name evidence="1" type="ORF">HV183_08680</name>
</gene>
<dbReference type="Pfam" id="PF05936">
    <property type="entry name" value="T6SS_VasE"/>
    <property type="match status" value="1"/>
</dbReference>
<sequence length="446" mass="51073">MKIFRPLWTKGILLSPQYFQQQTLLNSRDDQGIAQMNVMHPWGVWRAEFDSQVLTQGQLKPLCLNLRFQDGTHIDTEQMDALPPTLTLTGETNEATVLLALPQLYSNDRNCLQPEDIAEYPVRYRQVWRDVRNQFDDDIKPMAVMQHELTLRLSTQDNANYLTCPVARIFRDVQGHYVLDGTFIPPLLAMRGNHGLCDKTEVLLTQLRARIIRLMAMRRESNERMADFAVADVSLFWLLNALNTAEPVLGMYQRFPQVHPERVYQELARLAGALLTFSLEHEIGAIPPYQHDDLSNTFLPLFRLLNRLLETSLPSRVIAIDMERDLRLHQWTARLHDPRLREGADFWLSVRSSLPAAQLYNQFPQLCKAGSPDDVNQVVNIALNGIPLKAQTHVPAAIPLRLENQYFSLDLNHPSAQRMLDSGVCVFYVPGTLGELELELFAVLRT</sequence>